<feature type="binding site" evidence="7">
    <location>
        <position position="49"/>
    </location>
    <ligand>
        <name>carbamoyl phosphate</name>
        <dbReference type="ChEBI" id="CHEBI:58228"/>
    </ligand>
</feature>
<evidence type="ECO:0000259" key="9">
    <source>
        <dbReference type="Pfam" id="PF02729"/>
    </source>
</evidence>
<name>A0A1G8W4K8_9STAP</name>
<comment type="catalytic activity">
    <reaction evidence="6 7">
        <text>carbamoyl phosphate + L-aspartate = N-carbamoyl-L-aspartate + phosphate + H(+)</text>
        <dbReference type="Rhea" id="RHEA:20013"/>
        <dbReference type="ChEBI" id="CHEBI:15378"/>
        <dbReference type="ChEBI" id="CHEBI:29991"/>
        <dbReference type="ChEBI" id="CHEBI:32814"/>
        <dbReference type="ChEBI" id="CHEBI:43474"/>
        <dbReference type="ChEBI" id="CHEBI:58228"/>
        <dbReference type="EC" id="2.1.3.2"/>
    </reaction>
</comment>
<dbReference type="FunFam" id="3.40.50.1370:FF:000011">
    <property type="entry name" value="Aspartate carbamoyltransferase"/>
    <property type="match status" value="1"/>
</dbReference>
<dbReference type="SUPFAM" id="SSF53671">
    <property type="entry name" value="Aspartate/ornithine carbamoyltransferase"/>
    <property type="match status" value="1"/>
</dbReference>
<proteinExistence type="inferred from homology"/>
<comment type="subunit">
    <text evidence="7">Heterododecamer (2C3:3R2) of six catalytic PyrB chains organized as two trimers (C3), and six regulatory PyrI chains organized as three dimers (R2).</text>
</comment>
<evidence type="ECO:0000313" key="10">
    <source>
        <dbReference type="EMBL" id="SDJ73304.1"/>
    </source>
</evidence>
<comment type="function">
    <text evidence="5 7">Catalyzes the condensation of carbamoyl phosphate and aspartate to form carbamoyl aspartate and inorganic phosphate, the committed step in the de novo pyrimidine nucleotide biosynthesis pathway.</text>
</comment>
<dbReference type="PANTHER" id="PTHR45753">
    <property type="entry name" value="ORNITHINE CARBAMOYLTRANSFERASE, MITOCHONDRIAL"/>
    <property type="match status" value="1"/>
</dbReference>
<keyword evidence="4 7" id="KW-0665">Pyrimidine biosynthesis</keyword>
<reference evidence="11" key="1">
    <citation type="submission" date="2016-10" db="EMBL/GenBank/DDBJ databases">
        <authorList>
            <person name="Varghese N."/>
            <person name="Submissions S."/>
        </authorList>
    </citation>
    <scope>NUCLEOTIDE SEQUENCE [LARGE SCALE GENOMIC DNA]</scope>
    <source>
        <strain evidence="11">CGMCC 1.8911</strain>
    </source>
</reference>
<dbReference type="PROSITE" id="PS00097">
    <property type="entry name" value="CARBAMOYLTRANSFERASE"/>
    <property type="match status" value="1"/>
</dbReference>
<evidence type="ECO:0000256" key="3">
    <source>
        <dbReference type="ARBA" id="ARBA00022679"/>
    </source>
</evidence>
<dbReference type="AlphaFoldDB" id="A0A1G8W4K8"/>
<dbReference type="GO" id="GO:0006520">
    <property type="term" value="P:amino acid metabolic process"/>
    <property type="evidence" value="ECO:0007669"/>
    <property type="project" value="InterPro"/>
</dbReference>
<comment type="pathway">
    <text evidence="1 7">Pyrimidine metabolism; UMP biosynthesis via de novo pathway; (S)-dihydroorotate from bicarbonate: step 2/3.</text>
</comment>
<feature type="binding site" evidence="7">
    <location>
        <position position="129"/>
    </location>
    <ligand>
        <name>carbamoyl phosphate</name>
        <dbReference type="ChEBI" id="CHEBI:58228"/>
    </ligand>
</feature>
<dbReference type="InterPro" id="IPR036901">
    <property type="entry name" value="Asp/Orn_carbamoylTrfase_sf"/>
</dbReference>
<dbReference type="STRING" id="586411.SAMN05216187_102130"/>
<dbReference type="Pfam" id="PF00185">
    <property type="entry name" value="OTCace"/>
    <property type="match status" value="1"/>
</dbReference>
<dbReference type="InterPro" id="IPR006131">
    <property type="entry name" value="Asp_carbamoyltransf_Asp/Orn-bd"/>
</dbReference>
<dbReference type="PRINTS" id="PR00100">
    <property type="entry name" value="AOTCASE"/>
</dbReference>
<feature type="domain" description="Aspartate/ornithine carbamoyltransferase carbamoyl-P binding" evidence="9">
    <location>
        <begin position="2"/>
        <end position="139"/>
    </location>
</feature>
<dbReference type="InterPro" id="IPR002082">
    <property type="entry name" value="Asp_carbamoyltransf"/>
</dbReference>
<comment type="similarity">
    <text evidence="2 7">Belongs to the aspartate/ornithine carbamoyltransferase superfamily. ATCase family.</text>
</comment>
<evidence type="ECO:0000256" key="2">
    <source>
        <dbReference type="ARBA" id="ARBA00008896"/>
    </source>
</evidence>
<dbReference type="InterPro" id="IPR006132">
    <property type="entry name" value="Asp/Orn_carbamoyltranf_P-bd"/>
</dbReference>
<evidence type="ECO:0000259" key="8">
    <source>
        <dbReference type="Pfam" id="PF00185"/>
    </source>
</evidence>
<dbReference type="RefSeq" id="WP_092595279.1">
    <property type="nucleotide sequence ID" value="NZ_FNFI01000002.1"/>
</dbReference>
<dbReference type="Proteomes" id="UP000242700">
    <property type="component" value="Unassembled WGS sequence"/>
</dbReference>
<evidence type="ECO:0000256" key="7">
    <source>
        <dbReference type="HAMAP-Rule" id="MF_00001"/>
    </source>
</evidence>
<evidence type="ECO:0000256" key="5">
    <source>
        <dbReference type="ARBA" id="ARBA00043884"/>
    </source>
</evidence>
<dbReference type="GO" id="GO:0005829">
    <property type="term" value="C:cytosol"/>
    <property type="evidence" value="ECO:0007669"/>
    <property type="project" value="TreeGrafter"/>
</dbReference>
<evidence type="ECO:0000313" key="11">
    <source>
        <dbReference type="Proteomes" id="UP000242700"/>
    </source>
</evidence>
<gene>
    <name evidence="7" type="primary">pyrB</name>
    <name evidence="10" type="ORF">SAMN05216187_102130</name>
</gene>
<evidence type="ECO:0000256" key="1">
    <source>
        <dbReference type="ARBA" id="ARBA00004852"/>
    </source>
</evidence>
<feature type="binding site" evidence="7">
    <location>
        <position position="99"/>
    </location>
    <ligand>
        <name>carbamoyl phosphate</name>
        <dbReference type="ChEBI" id="CHEBI:58228"/>
    </ligand>
</feature>
<dbReference type="OrthoDB" id="9774690at2"/>
<dbReference type="GO" id="GO:0006207">
    <property type="term" value="P:'de novo' pyrimidine nucleobase biosynthetic process"/>
    <property type="evidence" value="ECO:0007669"/>
    <property type="project" value="InterPro"/>
</dbReference>
<dbReference type="GO" id="GO:0004070">
    <property type="term" value="F:aspartate carbamoyltransferase activity"/>
    <property type="evidence" value="ECO:0007669"/>
    <property type="project" value="UniProtKB-UniRule"/>
</dbReference>
<dbReference type="NCBIfam" id="NF002032">
    <property type="entry name" value="PRK00856.1"/>
    <property type="match status" value="1"/>
</dbReference>
<feature type="binding site" evidence="7">
    <location>
        <position position="251"/>
    </location>
    <ligand>
        <name>carbamoyl phosphate</name>
        <dbReference type="ChEBI" id="CHEBI:58228"/>
    </ligand>
</feature>
<feature type="binding site" evidence="7">
    <location>
        <position position="77"/>
    </location>
    <ligand>
        <name>L-aspartate</name>
        <dbReference type="ChEBI" id="CHEBI:29991"/>
    </ligand>
</feature>
<organism evidence="10 11">
    <name type="scientific">Jeotgalicoccus aerolatus</name>
    <dbReference type="NCBI Taxonomy" id="709510"/>
    <lineage>
        <taxon>Bacteria</taxon>
        <taxon>Bacillati</taxon>
        <taxon>Bacillota</taxon>
        <taxon>Bacilli</taxon>
        <taxon>Bacillales</taxon>
        <taxon>Staphylococcaceae</taxon>
        <taxon>Jeotgalicoccus</taxon>
    </lineage>
</organism>
<dbReference type="GO" id="GO:0016597">
    <property type="term" value="F:amino acid binding"/>
    <property type="evidence" value="ECO:0007669"/>
    <property type="project" value="InterPro"/>
</dbReference>
<dbReference type="NCBIfam" id="TIGR00670">
    <property type="entry name" value="asp_carb_tr"/>
    <property type="match status" value="1"/>
</dbReference>
<accession>A0A1G8W4K8</accession>
<keyword evidence="3 7" id="KW-0808">Transferase</keyword>
<dbReference type="EC" id="2.1.3.2" evidence="7"/>
<feature type="domain" description="Aspartate/ornithine carbamoyltransferase Asp/Orn-binding" evidence="8">
    <location>
        <begin position="146"/>
        <end position="287"/>
    </location>
</feature>
<dbReference type="HAMAP" id="MF_00001">
    <property type="entry name" value="Asp_carb_tr"/>
    <property type="match status" value="1"/>
</dbReference>
<feature type="binding site" evidence="7">
    <location>
        <position position="250"/>
    </location>
    <ligand>
        <name>carbamoyl phosphate</name>
        <dbReference type="ChEBI" id="CHEBI:58228"/>
    </ligand>
</feature>
<feature type="binding site" evidence="7">
    <location>
        <position position="159"/>
    </location>
    <ligand>
        <name>L-aspartate</name>
        <dbReference type="ChEBI" id="CHEBI:29991"/>
    </ligand>
</feature>
<dbReference type="PANTHER" id="PTHR45753:SF6">
    <property type="entry name" value="ASPARTATE CARBAMOYLTRANSFERASE"/>
    <property type="match status" value="1"/>
</dbReference>
<feature type="binding site" evidence="7">
    <location>
        <position position="126"/>
    </location>
    <ligand>
        <name>carbamoyl phosphate</name>
        <dbReference type="ChEBI" id="CHEBI:58228"/>
    </ligand>
</feature>
<dbReference type="InterPro" id="IPR006130">
    <property type="entry name" value="Asp/Orn_carbamoylTrfase"/>
</dbReference>
<sequence length="307" mass="34297">MKNLLSMEHVSPKEIEALITRAIDIKHGRTVMKLNDKTVVNLFYENSTRTKLSFEMAEKNLNVERLPFDVSTSSVSKGESLYDTCKTLEAIGADALVIRHPDNKYYETLGNLNIPVINGGDGSGSHPTQSLLDMMTIYEHLGQLCGLKIAIVGDIKHSRVAKSNAQALTKMGAEVYFSGPPELQDDALNIPQITIDQAVESCDVVMLLRVQHERHDAYNSMAKEEYNQQFGMNTKRMNKMKDHALIMHPAPINRGVEITDEVVEGDKSVIFEQMTNGVFMRMSILESVLDGEGSKTNAFEKRYAVTQ</sequence>
<evidence type="ECO:0000256" key="6">
    <source>
        <dbReference type="ARBA" id="ARBA00048859"/>
    </source>
</evidence>
<dbReference type="GO" id="GO:0044205">
    <property type="term" value="P:'de novo' UMP biosynthetic process"/>
    <property type="evidence" value="ECO:0007669"/>
    <property type="project" value="UniProtKB-UniRule"/>
</dbReference>
<evidence type="ECO:0000256" key="4">
    <source>
        <dbReference type="ARBA" id="ARBA00022975"/>
    </source>
</evidence>
<dbReference type="EMBL" id="FNFI01000002">
    <property type="protein sequence ID" value="SDJ73304.1"/>
    <property type="molecule type" value="Genomic_DNA"/>
</dbReference>
<protein>
    <recommendedName>
        <fullName evidence="7">Aspartate carbamoyltransferase</fullName>
        <ecNumber evidence="7">2.1.3.2</ecNumber>
    </recommendedName>
    <alternativeName>
        <fullName evidence="7">Aspartate transcarbamylase</fullName>
        <shortName evidence="7">ATCase</shortName>
    </alternativeName>
</protein>
<feature type="binding site" evidence="7">
    <location>
        <position position="209"/>
    </location>
    <ligand>
        <name>L-aspartate</name>
        <dbReference type="ChEBI" id="CHEBI:29991"/>
    </ligand>
</feature>
<feature type="binding site" evidence="7">
    <location>
        <position position="50"/>
    </location>
    <ligand>
        <name>carbamoyl phosphate</name>
        <dbReference type="ChEBI" id="CHEBI:58228"/>
    </ligand>
</feature>
<dbReference type="Pfam" id="PF02729">
    <property type="entry name" value="OTCace_N"/>
    <property type="match status" value="1"/>
</dbReference>
<dbReference type="PRINTS" id="PR00101">
    <property type="entry name" value="ATCASE"/>
</dbReference>
<dbReference type="Gene3D" id="3.40.50.1370">
    <property type="entry name" value="Aspartate/ornithine carbamoyltransferase"/>
    <property type="match status" value="2"/>
</dbReference>
<dbReference type="UniPathway" id="UPA00070">
    <property type="reaction ID" value="UER00116"/>
</dbReference>